<dbReference type="Gene3D" id="3.40.50.620">
    <property type="entry name" value="HUPs"/>
    <property type="match status" value="1"/>
</dbReference>
<dbReference type="InterPro" id="IPR014730">
    <property type="entry name" value="ETF_a/b_N"/>
</dbReference>
<evidence type="ECO:0000256" key="3">
    <source>
        <dbReference type="ARBA" id="ARBA00042002"/>
    </source>
</evidence>
<dbReference type="NCBIfam" id="NF002888">
    <property type="entry name" value="PRK03359.1"/>
    <property type="match status" value="1"/>
</dbReference>
<protein>
    <recommendedName>
        <fullName evidence="3">Electron transfer flavoprotein small subunit</fullName>
    </recommendedName>
</protein>
<dbReference type="InterPro" id="IPR014729">
    <property type="entry name" value="Rossmann-like_a/b/a_fold"/>
</dbReference>
<evidence type="ECO:0000259" key="4">
    <source>
        <dbReference type="SMART" id="SM00893"/>
    </source>
</evidence>
<sequence>MNIVAAFKVVPDDQDIQVSADGSLDYSKAKNTVSAYDLNAIEAAAQLAAANEGSKVVAVTVGGADIDDSKLKKNVLARGVDELYMTADAACADLDANAAAAVLAELVGTVGGFDVILCGDGSADNYAQQVDVQLAAKLGLPVVNAATKITAKGDVLEVERTLEDVVEVVEVPLPAVVSVAPDIALPRIPGMKDILAAGKKPMNVAGAAGAYENAIDVVSCLAPKQADRKQEILEASADGAIAQFAAALKAAL</sequence>
<accession>A0A6L7IS09</accession>
<dbReference type="SMART" id="SM00893">
    <property type="entry name" value="ETF"/>
    <property type="match status" value="1"/>
</dbReference>
<dbReference type="RefSeq" id="WP_160942285.1">
    <property type="nucleotide sequence ID" value="NZ_CP063310.1"/>
</dbReference>
<comment type="subunit">
    <text evidence="1">Heterodimer of an alpha and a beta subunit.</text>
</comment>
<dbReference type="PANTHER" id="PTHR21294">
    <property type="entry name" value="ELECTRON TRANSFER FLAVOPROTEIN BETA-SUBUNIT"/>
    <property type="match status" value="1"/>
</dbReference>
<reference evidence="5 6" key="1">
    <citation type="submission" date="2020-10" db="EMBL/GenBank/DDBJ databases">
        <title>Eggerthella sp. nov., isolated from human feces.</title>
        <authorList>
            <person name="Yajun G."/>
        </authorList>
    </citation>
    <scope>NUCLEOTIDE SEQUENCE [LARGE SCALE GENOMIC DNA]</scope>
    <source>
        <strain evidence="5 6">HF-1101</strain>
    </source>
</reference>
<organism evidence="5 6">
    <name type="scientific">Eggerthella guodeyinii</name>
    <dbReference type="NCBI Taxonomy" id="2690837"/>
    <lineage>
        <taxon>Bacteria</taxon>
        <taxon>Bacillati</taxon>
        <taxon>Actinomycetota</taxon>
        <taxon>Coriobacteriia</taxon>
        <taxon>Eggerthellales</taxon>
        <taxon>Eggerthellaceae</taxon>
        <taxon>Eggerthella</taxon>
    </lineage>
</organism>
<dbReference type="PANTHER" id="PTHR21294:SF17">
    <property type="entry name" value="PROTEIN FIXA"/>
    <property type="match status" value="1"/>
</dbReference>
<dbReference type="PIRSF" id="PIRSF000090">
    <property type="entry name" value="Beta-ETF"/>
    <property type="match status" value="1"/>
</dbReference>
<dbReference type="AlphaFoldDB" id="A0A6L7IS09"/>
<dbReference type="Proteomes" id="UP000478463">
    <property type="component" value="Chromosome"/>
</dbReference>
<evidence type="ECO:0000313" key="6">
    <source>
        <dbReference type="Proteomes" id="UP000478463"/>
    </source>
</evidence>
<dbReference type="Pfam" id="PF01012">
    <property type="entry name" value="ETF"/>
    <property type="match status" value="1"/>
</dbReference>
<dbReference type="GO" id="GO:0009055">
    <property type="term" value="F:electron transfer activity"/>
    <property type="evidence" value="ECO:0007669"/>
    <property type="project" value="InterPro"/>
</dbReference>
<name>A0A6L7IS09_9ACTN</name>
<feature type="domain" description="Electron transfer flavoprotein alpha/beta-subunit N-terminal" evidence="4">
    <location>
        <begin position="21"/>
        <end position="214"/>
    </location>
</feature>
<evidence type="ECO:0000313" key="5">
    <source>
        <dbReference type="EMBL" id="QOS66945.1"/>
    </source>
</evidence>
<evidence type="ECO:0000256" key="1">
    <source>
        <dbReference type="ARBA" id="ARBA00011355"/>
    </source>
</evidence>
<evidence type="ECO:0000256" key="2">
    <source>
        <dbReference type="ARBA" id="ARBA00025649"/>
    </source>
</evidence>
<gene>
    <name evidence="5" type="primary">fixA</name>
    <name evidence="5" type="ORF">GS424_010325</name>
</gene>
<comment type="function">
    <text evidence="2">The electron transfer flavoprotein serves as a specific electron acceptor for other dehydrogenases. It transfers the electrons to the main respiratory chain via ETF-ubiquinone oxidoreductase (ETF dehydrogenase).</text>
</comment>
<dbReference type="InterPro" id="IPR012255">
    <property type="entry name" value="ETF_b"/>
</dbReference>
<proteinExistence type="predicted"/>
<dbReference type="SUPFAM" id="SSF52402">
    <property type="entry name" value="Adenine nucleotide alpha hydrolases-like"/>
    <property type="match status" value="1"/>
</dbReference>
<dbReference type="EMBL" id="CP063310">
    <property type="protein sequence ID" value="QOS66945.1"/>
    <property type="molecule type" value="Genomic_DNA"/>
</dbReference>
<dbReference type="KEGG" id="egd:GS424_010325"/>